<dbReference type="InterPro" id="IPR020846">
    <property type="entry name" value="MFS_dom"/>
</dbReference>
<dbReference type="InterPro" id="IPR005829">
    <property type="entry name" value="Sugar_transporter_CS"/>
</dbReference>
<keyword evidence="6 8" id="KW-0472">Membrane</keyword>
<feature type="transmembrane region" description="Helical" evidence="8">
    <location>
        <begin position="320"/>
        <end position="338"/>
    </location>
</feature>
<comment type="similarity">
    <text evidence="2">Belongs to the major facilitator superfamily. TCR/Tet family.</text>
</comment>
<keyword evidence="3" id="KW-1003">Cell membrane</keyword>
<feature type="domain" description="Major facilitator superfamily (MFS) profile" evidence="9">
    <location>
        <begin position="17"/>
        <end position="432"/>
    </location>
</feature>
<feature type="compositionally biased region" description="Low complexity" evidence="7">
    <location>
        <begin position="210"/>
        <end position="221"/>
    </location>
</feature>
<evidence type="ECO:0000313" key="10">
    <source>
        <dbReference type="EMBL" id="KXZ58482.1"/>
    </source>
</evidence>
<dbReference type="PATRIC" id="fig|479117.4.peg.1518"/>
<feature type="transmembrane region" description="Helical" evidence="8">
    <location>
        <begin position="255"/>
        <end position="283"/>
    </location>
</feature>
<sequence>MKKRAKWRGPKVAMPADIWVLISAAFIVAIGFGIIAPVLPQFAHSFDLGVTATTIVVSSFAFLRLLTAPAGGRLVNKFGERPIYVVGLLIVAASTFAVAFAQSYEQLLIFRSLGGIGSTLFTVSAMALIVRIAPYNARARATGMYATAFLVGNIAGPVVGGLMAGLGMRVPFLIYGTGLVIAALVVHIKLTTGRNDEVEGPEPQGAHETAGVGSDGAADGSVSPQAAEAVTAKERPDRLPPMRFREAWAFKSYRAALVGAMANGWGAMGVRTAIYPLFAIYALQADVAAAGWALALFAAGTALSVNTLGRAADVYGRKPFIIAGLLVLGCSTILVGLWQSFPVFLILSVIAGIGAGTVNAPQQAVIADIIGPDRAGGKVLSRYQMGMDVGAIFGPIVSGWLADAYGYGVAFAAAGAVVVLAGIQWFFAEETMPGRKKAEA</sequence>
<evidence type="ECO:0000256" key="1">
    <source>
        <dbReference type="ARBA" id="ARBA00004651"/>
    </source>
</evidence>
<dbReference type="Pfam" id="PF07690">
    <property type="entry name" value="MFS_1"/>
    <property type="match status" value="2"/>
</dbReference>
<comment type="subcellular location">
    <subcellularLocation>
        <location evidence="1">Cell membrane</location>
        <topology evidence="1">Multi-pass membrane protein</topology>
    </subcellularLocation>
</comment>
<dbReference type="PROSITE" id="PS00216">
    <property type="entry name" value="SUGAR_TRANSPORT_1"/>
    <property type="match status" value="1"/>
</dbReference>
<dbReference type="PANTHER" id="PTHR43124:SF3">
    <property type="entry name" value="CHLORAMPHENICOL EFFLUX PUMP RV0191"/>
    <property type="match status" value="1"/>
</dbReference>
<dbReference type="InterPro" id="IPR001958">
    <property type="entry name" value="Tet-R_TetA/multi-R_MdtG-like"/>
</dbReference>
<reference evidence="10 11" key="1">
    <citation type="submission" date="2016-01" db="EMBL/GenBank/DDBJ databases">
        <title>Use of Whole Genome Sequencing to ascertain that Brevibacterium massiliense (Roux, Raoult 2009) is a later heterotypic synonym of Brevibacterium ravenspurgense (Mages 2008).</title>
        <authorList>
            <person name="Bernier A.-M."/>
            <person name="Burdz T."/>
            <person name="Huynh C."/>
            <person name="Pachecho A.L."/>
            <person name="Wiebe D."/>
            <person name="Bonner C."/>
            <person name="Bernard K."/>
        </authorList>
    </citation>
    <scope>NUCLEOTIDE SEQUENCE [LARGE SCALE GENOMIC DNA]</scope>
    <source>
        <strain evidence="10 11">CCUG56047</strain>
    </source>
</reference>
<dbReference type="GO" id="GO:0005886">
    <property type="term" value="C:plasma membrane"/>
    <property type="evidence" value="ECO:0007669"/>
    <property type="project" value="UniProtKB-SubCell"/>
</dbReference>
<dbReference type="InterPro" id="IPR036259">
    <property type="entry name" value="MFS_trans_sf"/>
</dbReference>
<feature type="transmembrane region" description="Helical" evidence="8">
    <location>
        <begin position="289"/>
        <end position="308"/>
    </location>
</feature>
<evidence type="ECO:0000256" key="7">
    <source>
        <dbReference type="SAM" id="MobiDB-lite"/>
    </source>
</evidence>
<feature type="transmembrane region" description="Helical" evidence="8">
    <location>
        <begin position="12"/>
        <end position="36"/>
    </location>
</feature>
<evidence type="ECO:0000313" key="11">
    <source>
        <dbReference type="Proteomes" id="UP000243589"/>
    </source>
</evidence>
<dbReference type="Gene3D" id="1.20.1720.10">
    <property type="entry name" value="Multidrug resistance protein D"/>
    <property type="match status" value="1"/>
</dbReference>
<feature type="transmembrane region" description="Helical" evidence="8">
    <location>
        <begin position="142"/>
        <end position="166"/>
    </location>
</feature>
<dbReference type="CDD" id="cd17325">
    <property type="entry name" value="MFS_MdtG_SLC18_like"/>
    <property type="match status" value="1"/>
</dbReference>
<keyword evidence="11" id="KW-1185">Reference proteome</keyword>
<feature type="region of interest" description="Disordered" evidence="7">
    <location>
        <begin position="196"/>
        <end position="221"/>
    </location>
</feature>
<evidence type="ECO:0000256" key="4">
    <source>
        <dbReference type="ARBA" id="ARBA00022692"/>
    </source>
</evidence>
<evidence type="ECO:0000256" key="8">
    <source>
        <dbReference type="SAM" id="Phobius"/>
    </source>
</evidence>
<keyword evidence="4 8" id="KW-0812">Transmembrane</keyword>
<dbReference type="Proteomes" id="UP000243589">
    <property type="component" value="Unassembled WGS sequence"/>
</dbReference>
<feature type="transmembrane region" description="Helical" evidence="8">
    <location>
        <begin position="344"/>
        <end position="362"/>
    </location>
</feature>
<proteinExistence type="inferred from homology"/>
<organism evidence="10 11">
    <name type="scientific">Brevibacterium ravenspurgense</name>
    <dbReference type="NCBI Taxonomy" id="479117"/>
    <lineage>
        <taxon>Bacteria</taxon>
        <taxon>Bacillati</taxon>
        <taxon>Actinomycetota</taxon>
        <taxon>Actinomycetes</taxon>
        <taxon>Micrococcales</taxon>
        <taxon>Brevibacteriaceae</taxon>
        <taxon>Brevibacterium</taxon>
    </lineage>
</organism>
<evidence type="ECO:0000256" key="5">
    <source>
        <dbReference type="ARBA" id="ARBA00022989"/>
    </source>
</evidence>
<dbReference type="PROSITE" id="PS50850">
    <property type="entry name" value="MFS"/>
    <property type="match status" value="1"/>
</dbReference>
<dbReference type="InterPro" id="IPR050189">
    <property type="entry name" value="MFS_Efflux_Transporters"/>
</dbReference>
<dbReference type="PRINTS" id="PR01035">
    <property type="entry name" value="TCRTETA"/>
</dbReference>
<dbReference type="PANTHER" id="PTHR43124">
    <property type="entry name" value="PURINE EFFLUX PUMP PBUE"/>
    <property type="match status" value="1"/>
</dbReference>
<evidence type="ECO:0000256" key="6">
    <source>
        <dbReference type="ARBA" id="ARBA00023136"/>
    </source>
</evidence>
<comment type="caution">
    <text evidence="10">The sequence shown here is derived from an EMBL/GenBank/DDBJ whole genome shotgun (WGS) entry which is preliminary data.</text>
</comment>
<feature type="transmembrane region" description="Helical" evidence="8">
    <location>
        <begin position="83"/>
        <end position="102"/>
    </location>
</feature>
<dbReference type="SUPFAM" id="SSF103473">
    <property type="entry name" value="MFS general substrate transporter"/>
    <property type="match status" value="1"/>
</dbReference>
<name>A0A150H8Q9_9MICO</name>
<dbReference type="AlphaFoldDB" id="A0A150H8Q9"/>
<dbReference type="EMBL" id="LQQC01000010">
    <property type="protein sequence ID" value="KXZ58482.1"/>
    <property type="molecule type" value="Genomic_DNA"/>
</dbReference>
<gene>
    <name evidence="10" type="primary">hsrA_2</name>
    <name evidence="10" type="ORF">Bravens_01531</name>
</gene>
<feature type="transmembrane region" description="Helical" evidence="8">
    <location>
        <begin position="108"/>
        <end position="130"/>
    </location>
</feature>
<evidence type="ECO:0000259" key="9">
    <source>
        <dbReference type="PROSITE" id="PS50850"/>
    </source>
</evidence>
<accession>A0A150H8Q9</accession>
<feature type="transmembrane region" description="Helical" evidence="8">
    <location>
        <begin position="407"/>
        <end position="427"/>
    </location>
</feature>
<dbReference type="Gene3D" id="1.20.1250.20">
    <property type="entry name" value="MFS general substrate transporter like domains"/>
    <property type="match status" value="1"/>
</dbReference>
<feature type="transmembrane region" description="Helical" evidence="8">
    <location>
        <begin position="383"/>
        <end position="401"/>
    </location>
</feature>
<dbReference type="GO" id="GO:0022857">
    <property type="term" value="F:transmembrane transporter activity"/>
    <property type="evidence" value="ECO:0007669"/>
    <property type="project" value="InterPro"/>
</dbReference>
<dbReference type="InterPro" id="IPR011701">
    <property type="entry name" value="MFS"/>
</dbReference>
<protein>
    <submittedName>
        <fullName evidence="10">Putative transport protein HsrA</fullName>
    </submittedName>
</protein>
<evidence type="ECO:0000256" key="3">
    <source>
        <dbReference type="ARBA" id="ARBA00022475"/>
    </source>
</evidence>
<keyword evidence="5 8" id="KW-1133">Transmembrane helix</keyword>
<feature type="transmembrane region" description="Helical" evidence="8">
    <location>
        <begin position="172"/>
        <end position="190"/>
    </location>
</feature>
<evidence type="ECO:0000256" key="2">
    <source>
        <dbReference type="ARBA" id="ARBA00007520"/>
    </source>
</evidence>